<proteinExistence type="predicted"/>
<dbReference type="Pfam" id="PF00705">
    <property type="entry name" value="PCNA_N"/>
    <property type="match status" value="1"/>
</dbReference>
<dbReference type="GO" id="GO:0006275">
    <property type="term" value="P:regulation of DNA replication"/>
    <property type="evidence" value="ECO:0007669"/>
    <property type="project" value="InterPro"/>
</dbReference>
<dbReference type="InterPro" id="IPR022648">
    <property type="entry name" value="Pr_cel_nuc_antig_N"/>
</dbReference>
<dbReference type="EMBL" id="MN750550">
    <property type="protein sequence ID" value="QNN89418.1"/>
    <property type="molecule type" value="Genomic_DNA"/>
</dbReference>
<accession>A0A7G9U8I7</accession>
<organism evidence="2">
    <name type="scientific">Spilarctia obliqua nucleopolyhedrovirus</name>
    <dbReference type="NCBI Taxonomy" id="1638618"/>
    <lineage>
        <taxon>Viruses</taxon>
        <taxon>Viruses incertae sedis</taxon>
        <taxon>Naldaviricetes</taxon>
        <taxon>Lefavirales</taxon>
        <taxon>Baculoviridae</taxon>
        <taxon>Alphabaculovirus</taxon>
    </lineage>
</organism>
<dbReference type="Gene3D" id="3.70.10.10">
    <property type="match status" value="1"/>
</dbReference>
<protein>
    <submittedName>
        <fullName evidence="2">Proliferating cell nuclear antigen</fullName>
    </submittedName>
</protein>
<evidence type="ECO:0000313" key="2">
    <source>
        <dbReference type="EMBL" id="QNN89418.1"/>
    </source>
</evidence>
<dbReference type="GO" id="GO:0003677">
    <property type="term" value="F:DNA binding"/>
    <property type="evidence" value="ECO:0007669"/>
    <property type="project" value="InterPro"/>
</dbReference>
<feature type="domain" description="Proliferating cell nuclear antigen PCNA N-terminal" evidence="1">
    <location>
        <begin position="1"/>
        <end position="68"/>
    </location>
</feature>
<dbReference type="SUPFAM" id="SSF55979">
    <property type="entry name" value="DNA clamp"/>
    <property type="match status" value="1"/>
</dbReference>
<dbReference type="InterPro" id="IPR046938">
    <property type="entry name" value="DNA_clamp_sf"/>
</dbReference>
<evidence type="ECO:0000259" key="1">
    <source>
        <dbReference type="Pfam" id="PF00705"/>
    </source>
</evidence>
<reference evidence="2" key="1">
    <citation type="submission" date="2019-11" db="EMBL/GenBank/DDBJ databases">
        <title>Studies on the baculoviruses infecting the caterpillars, Spilarctia obliqua Walker (Erebidae) and Pieris brassicae Linn. (Pieridae) (Insecta: Lepidoptera).</title>
        <authorList>
            <person name="Paul S."/>
            <person name="Arumugaperumal A."/>
            <person name="Sathiya Balasingh Thangapandi E.J.J."/>
            <person name="Sarjubala Devi H."/>
            <person name="Johnson T."/>
            <person name="Maisnam S."/>
            <person name="Krishnavel S."/>
            <person name="Soman Syamala S."/>
            <person name="Ramamoorthy S."/>
            <person name="Karthikeyan R."/>
            <person name="Subburaman C."/>
            <person name="Jeyaprakash R."/>
            <person name="Azhaguchamy M."/>
            <person name="Ramaiyer V."/>
            <person name="Sivasubramaniam S."/>
        </authorList>
    </citation>
    <scope>NUCLEOTIDE SEQUENCE</scope>
    <source>
        <strain evidence="2">Manipur</strain>
    </source>
</reference>
<name>A0A7G9U8I7_9ABAC</name>
<sequence length="110" mass="12620">MDSEHVALVDLRLKRAGFARYTCERKLSFSVPMRGLHKIVRAATTNKQLTMRASARDDQVHLRLRPRSARSRARCHRLVLMWNDWACPTTTSTIVCWPWPATRGRACAAT</sequence>